<dbReference type="EMBL" id="JBHUKR010000006">
    <property type="protein sequence ID" value="MFD2416739.1"/>
    <property type="molecule type" value="Genomic_DNA"/>
</dbReference>
<dbReference type="RefSeq" id="WP_378263802.1">
    <property type="nucleotide sequence ID" value="NZ_JBHUKR010000006.1"/>
</dbReference>
<sequence length="225" mass="26004">MSTTTSELLDRISRLEHRLGTLEAAHAVERLHHQYGYYLDKCFYDEVVDLFTDDDPSVYFLHGLFNGKDGVRRLYAGRFAKRFTEAVNGPSYGRLLDHPQMQPVITVAPDLLSANGRFRSIMQAGSHQTLKSPRQWWEGGVYENTYVREGDVWKIKVLNWRPVWRAEFDEGWMRANPDYDGYLSTPYPKDPYGPDEIVGDWRMFPETETVPFHYPHPVTGKAVGA</sequence>
<feature type="domain" description="SnoaL-like" evidence="1">
    <location>
        <begin position="21"/>
        <end position="157"/>
    </location>
</feature>
<proteinExistence type="predicted"/>
<dbReference type="InterPro" id="IPR037401">
    <property type="entry name" value="SnoaL-like"/>
</dbReference>
<gene>
    <name evidence="2" type="ORF">ACFSXZ_10425</name>
</gene>
<evidence type="ECO:0000313" key="2">
    <source>
        <dbReference type="EMBL" id="MFD2416739.1"/>
    </source>
</evidence>
<reference evidence="3" key="1">
    <citation type="journal article" date="2019" name="Int. J. Syst. Evol. Microbiol.">
        <title>The Global Catalogue of Microorganisms (GCM) 10K type strain sequencing project: providing services to taxonomists for standard genome sequencing and annotation.</title>
        <authorList>
            <consortium name="The Broad Institute Genomics Platform"/>
            <consortium name="The Broad Institute Genome Sequencing Center for Infectious Disease"/>
            <person name="Wu L."/>
            <person name="Ma J."/>
        </authorList>
    </citation>
    <scope>NUCLEOTIDE SEQUENCE [LARGE SCALE GENOMIC DNA]</scope>
    <source>
        <strain evidence="3">CGMCC 4.7645</strain>
    </source>
</reference>
<keyword evidence="3" id="KW-1185">Reference proteome</keyword>
<dbReference type="Proteomes" id="UP001597417">
    <property type="component" value="Unassembled WGS sequence"/>
</dbReference>
<accession>A0ABW5FNW9</accession>
<dbReference type="SUPFAM" id="SSF54427">
    <property type="entry name" value="NTF2-like"/>
    <property type="match status" value="1"/>
</dbReference>
<name>A0ABW5FNW9_9PSEU</name>
<dbReference type="Pfam" id="PF13577">
    <property type="entry name" value="SnoaL_4"/>
    <property type="match status" value="1"/>
</dbReference>
<protein>
    <submittedName>
        <fullName evidence="2">Nuclear transport factor 2 family protein</fullName>
    </submittedName>
</protein>
<evidence type="ECO:0000259" key="1">
    <source>
        <dbReference type="Pfam" id="PF13577"/>
    </source>
</evidence>
<organism evidence="2 3">
    <name type="scientific">Amycolatopsis pigmentata</name>
    <dbReference type="NCBI Taxonomy" id="450801"/>
    <lineage>
        <taxon>Bacteria</taxon>
        <taxon>Bacillati</taxon>
        <taxon>Actinomycetota</taxon>
        <taxon>Actinomycetes</taxon>
        <taxon>Pseudonocardiales</taxon>
        <taxon>Pseudonocardiaceae</taxon>
        <taxon>Amycolatopsis</taxon>
    </lineage>
</organism>
<dbReference type="InterPro" id="IPR032710">
    <property type="entry name" value="NTF2-like_dom_sf"/>
</dbReference>
<comment type="caution">
    <text evidence="2">The sequence shown here is derived from an EMBL/GenBank/DDBJ whole genome shotgun (WGS) entry which is preliminary data.</text>
</comment>
<dbReference type="Gene3D" id="3.10.450.50">
    <property type="match status" value="1"/>
</dbReference>
<evidence type="ECO:0000313" key="3">
    <source>
        <dbReference type="Proteomes" id="UP001597417"/>
    </source>
</evidence>